<organism evidence="1 2">
    <name type="scientific">Popillia japonica</name>
    <name type="common">Japanese beetle</name>
    <dbReference type="NCBI Taxonomy" id="7064"/>
    <lineage>
        <taxon>Eukaryota</taxon>
        <taxon>Metazoa</taxon>
        <taxon>Ecdysozoa</taxon>
        <taxon>Arthropoda</taxon>
        <taxon>Hexapoda</taxon>
        <taxon>Insecta</taxon>
        <taxon>Pterygota</taxon>
        <taxon>Neoptera</taxon>
        <taxon>Endopterygota</taxon>
        <taxon>Coleoptera</taxon>
        <taxon>Polyphaga</taxon>
        <taxon>Scarabaeiformia</taxon>
        <taxon>Scarabaeidae</taxon>
        <taxon>Rutelinae</taxon>
        <taxon>Popillia</taxon>
    </lineage>
</organism>
<evidence type="ECO:0000313" key="2">
    <source>
        <dbReference type="Proteomes" id="UP001458880"/>
    </source>
</evidence>
<sequence length="149" mass="17475">MSVDNRAFPFHRFQFTFPIEYSAVVGRRVTLPWSPVRCNGNVLANRRRRTDKRKNLVEAPLLERSSIRQDGAMGARFRGLQETQFVHLLCGTNSQFYRDATVQFLSRLRMPKMKNRSTTITWTFFAIDEENWSAELRKESSTISFSFEN</sequence>
<dbReference type="Proteomes" id="UP001458880">
    <property type="component" value="Unassembled WGS sequence"/>
</dbReference>
<gene>
    <name evidence="1" type="ORF">QE152_g11066</name>
</gene>
<keyword evidence="2" id="KW-1185">Reference proteome</keyword>
<name>A0AAW1LSJ5_POPJA</name>
<evidence type="ECO:0000313" key="1">
    <source>
        <dbReference type="EMBL" id="KAK9736981.1"/>
    </source>
</evidence>
<dbReference type="EMBL" id="JASPKY010000106">
    <property type="protein sequence ID" value="KAK9736981.1"/>
    <property type="molecule type" value="Genomic_DNA"/>
</dbReference>
<reference evidence="1 2" key="1">
    <citation type="journal article" date="2024" name="BMC Genomics">
        <title>De novo assembly and annotation of Popillia japonica's genome with initial clues to its potential as an invasive pest.</title>
        <authorList>
            <person name="Cucini C."/>
            <person name="Boschi S."/>
            <person name="Funari R."/>
            <person name="Cardaioli E."/>
            <person name="Iannotti N."/>
            <person name="Marturano G."/>
            <person name="Paoli F."/>
            <person name="Bruttini M."/>
            <person name="Carapelli A."/>
            <person name="Frati F."/>
            <person name="Nardi F."/>
        </authorList>
    </citation>
    <scope>NUCLEOTIDE SEQUENCE [LARGE SCALE GENOMIC DNA]</scope>
    <source>
        <strain evidence="1">DMR45628</strain>
    </source>
</reference>
<dbReference type="AlphaFoldDB" id="A0AAW1LSJ5"/>
<comment type="caution">
    <text evidence="1">The sequence shown here is derived from an EMBL/GenBank/DDBJ whole genome shotgun (WGS) entry which is preliminary data.</text>
</comment>
<accession>A0AAW1LSJ5</accession>
<proteinExistence type="predicted"/>
<protein>
    <submittedName>
        <fullName evidence="1">Uncharacterized protein</fullName>
    </submittedName>
</protein>